<evidence type="ECO:0000313" key="2">
    <source>
        <dbReference type="Proteomes" id="UP001597318"/>
    </source>
</evidence>
<dbReference type="RefSeq" id="WP_121661729.1">
    <property type="nucleotide sequence ID" value="NZ_CP095550.1"/>
</dbReference>
<dbReference type="Proteomes" id="UP001597318">
    <property type="component" value="Unassembled WGS sequence"/>
</dbReference>
<reference evidence="2" key="1">
    <citation type="journal article" date="2019" name="Int. J. Syst. Evol. Microbiol.">
        <title>The Global Catalogue of Microorganisms (GCM) 10K type strain sequencing project: providing services to taxonomists for standard genome sequencing and annotation.</title>
        <authorList>
            <consortium name="The Broad Institute Genomics Platform"/>
            <consortium name="The Broad Institute Genome Sequencing Center for Infectious Disease"/>
            <person name="Wu L."/>
            <person name="Ma J."/>
        </authorList>
    </citation>
    <scope>NUCLEOTIDE SEQUENCE [LARGE SCALE GENOMIC DNA]</scope>
    <source>
        <strain evidence="2">CGMCC 1.15474</strain>
    </source>
</reference>
<organism evidence="1 2">
    <name type="scientific">Metabacillus endolithicus</name>
    <dbReference type="NCBI Taxonomy" id="1535204"/>
    <lineage>
        <taxon>Bacteria</taxon>
        <taxon>Bacillati</taxon>
        <taxon>Bacillota</taxon>
        <taxon>Bacilli</taxon>
        <taxon>Bacillales</taxon>
        <taxon>Bacillaceae</taxon>
        <taxon>Metabacillus</taxon>
    </lineage>
</organism>
<dbReference type="EMBL" id="JBHUIK010000001">
    <property type="protein sequence ID" value="MFD2212501.1"/>
    <property type="molecule type" value="Genomic_DNA"/>
</dbReference>
<sequence>MKEFEIEHMIIDDGFDGEECVTADFTHSNKEYSITFKKSDLELINAWVFENETSLPANLSDNLIESLRDEVRKQI</sequence>
<name>A0ABW5BUG5_9BACI</name>
<proteinExistence type="predicted"/>
<keyword evidence="2" id="KW-1185">Reference proteome</keyword>
<gene>
    <name evidence="1" type="ORF">ACFSKK_02110</name>
</gene>
<comment type="caution">
    <text evidence="1">The sequence shown here is derived from an EMBL/GenBank/DDBJ whole genome shotgun (WGS) entry which is preliminary data.</text>
</comment>
<accession>A0ABW5BUG5</accession>
<evidence type="ECO:0000313" key="1">
    <source>
        <dbReference type="EMBL" id="MFD2212501.1"/>
    </source>
</evidence>
<protein>
    <submittedName>
        <fullName evidence="1">Uncharacterized protein</fullName>
    </submittedName>
</protein>